<dbReference type="Proteomes" id="UP000195981">
    <property type="component" value="Unassembled WGS sequence"/>
</dbReference>
<dbReference type="PANTHER" id="PTHR14226">
    <property type="entry name" value="NEUROPATHY TARGET ESTERASE/SWISS CHEESE D.MELANOGASTER"/>
    <property type="match status" value="1"/>
</dbReference>
<evidence type="ECO:0000313" key="6">
    <source>
        <dbReference type="EMBL" id="SLM93260.1"/>
    </source>
</evidence>
<feature type="active site" description="Proton acceptor" evidence="4">
    <location>
        <position position="189"/>
    </location>
</feature>
<dbReference type="InterPro" id="IPR016035">
    <property type="entry name" value="Acyl_Trfase/lysoPLipase"/>
</dbReference>
<evidence type="ECO:0000256" key="3">
    <source>
        <dbReference type="ARBA" id="ARBA00023098"/>
    </source>
</evidence>
<reference evidence="6 7" key="1">
    <citation type="submission" date="2017-02" db="EMBL/GenBank/DDBJ databases">
        <authorList>
            <person name="Peterson S.W."/>
        </authorList>
    </citation>
    <scope>NUCLEOTIDE SEQUENCE [LARGE SCALE GENOMIC DNA]</scope>
    <source>
        <strain evidence="6 7">CIP104813</strain>
    </source>
</reference>
<dbReference type="InterPro" id="IPR050301">
    <property type="entry name" value="NTE"/>
</dbReference>
<dbReference type="PANTHER" id="PTHR14226:SF64">
    <property type="entry name" value="PNPLA DOMAIN-CONTAINING PROTEIN"/>
    <property type="match status" value="1"/>
</dbReference>
<protein>
    <recommendedName>
        <fullName evidence="5">PNPLA domain-containing protein</fullName>
    </recommendedName>
</protein>
<dbReference type="GO" id="GO:0016042">
    <property type="term" value="P:lipid catabolic process"/>
    <property type="evidence" value="ECO:0007669"/>
    <property type="project" value="UniProtKB-UniRule"/>
</dbReference>
<dbReference type="RefSeq" id="WP_087104549.1">
    <property type="nucleotide sequence ID" value="NZ_FWFG01000082.1"/>
</dbReference>
<proteinExistence type="predicted"/>
<keyword evidence="7" id="KW-1185">Reference proteome</keyword>
<keyword evidence="3 4" id="KW-0443">Lipid metabolism</keyword>
<dbReference type="OrthoDB" id="4080114at2"/>
<feature type="short sequence motif" description="DGA/G" evidence="4">
    <location>
        <begin position="189"/>
        <end position="191"/>
    </location>
</feature>
<keyword evidence="1 4" id="KW-0378">Hydrolase</keyword>
<evidence type="ECO:0000256" key="2">
    <source>
        <dbReference type="ARBA" id="ARBA00022963"/>
    </source>
</evidence>
<dbReference type="Pfam" id="PF01734">
    <property type="entry name" value="Patatin"/>
    <property type="match status" value="1"/>
</dbReference>
<comment type="caution">
    <text evidence="4">Lacks conserved residue(s) required for the propagation of feature annotation.</text>
</comment>
<dbReference type="GO" id="GO:0016787">
    <property type="term" value="F:hydrolase activity"/>
    <property type="evidence" value="ECO:0007669"/>
    <property type="project" value="UniProtKB-UniRule"/>
</dbReference>
<feature type="active site" description="Nucleophile" evidence="4">
    <location>
        <position position="66"/>
    </location>
</feature>
<evidence type="ECO:0000256" key="1">
    <source>
        <dbReference type="ARBA" id="ARBA00022801"/>
    </source>
</evidence>
<feature type="short sequence motif" description="GXSXG" evidence="4">
    <location>
        <begin position="64"/>
        <end position="68"/>
    </location>
</feature>
<evidence type="ECO:0000313" key="7">
    <source>
        <dbReference type="Proteomes" id="UP000195981"/>
    </source>
</evidence>
<feature type="domain" description="PNPLA" evidence="5">
    <location>
        <begin position="31"/>
        <end position="202"/>
    </location>
</feature>
<dbReference type="EMBL" id="FWFG01000082">
    <property type="protein sequence ID" value="SLM93260.1"/>
    <property type="molecule type" value="Genomic_DNA"/>
</dbReference>
<dbReference type="Gene3D" id="3.40.1090.10">
    <property type="entry name" value="Cytosolic phospholipase A2 catalytic domain"/>
    <property type="match status" value="2"/>
</dbReference>
<dbReference type="AlphaFoldDB" id="A0A1X6X3D9"/>
<dbReference type="InterPro" id="IPR002641">
    <property type="entry name" value="PNPLA_dom"/>
</dbReference>
<organism evidence="6 7">
    <name type="scientific">Brachybacterium nesterenkovii</name>
    <dbReference type="NCBI Taxonomy" id="47847"/>
    <lineage>
        <taxon>Bacteria</taxon>
        <taxon>Bacillati</taxon>
        <taxon>Actinomycetota</taxon>
        <taxon>Actinomycetes</taxon>
        <taxon>Micrococcales</taxon>
        <taxon>Dermabacteraceae</taxon>
        <taxon>Brachybacterium</taxon>
    </lineage>
</organism>
<name>A0A1X6X3D9_9MICO</name>
<dbReference type="PROSITE" id="PS51635">
    <property type="entry name" value="PNPLA"/>
    <property type="match status" value="1"/>
</dbReference>
<accession>A0A1X6X3D9</accession>
<sequence>MPAHPVLDLIRSRLASGSRPLHRDDGARLAVVLEGGSSRAAYAGGMVCELEERGILQAVDAVHGSSAGALNGAWLVCGRARANVHGWWEPESMRAIIRPGNALRRRPVVDGDTLIDHIYETVTPLGFEDVLASDVEYHPTGTDIETGECTDLAPFIRDRATLALALKATSRLPVLSGPPVELGGRSFIDGGLADNVPVRHALAQGTTHVLALRTRVPSLELRRTHPARRLTVGRWLARHAVGASEAWRTRNEVARDVERLMATDPRVLQVHPPVGAPRISVVGSSVAVQKQAVQIGREAMVAALDAG</sequence>
<keyword evidence="2 4" id="KW-0442">Lipid degradation</keyword>
<evidence type="ECO:0000259" key="5">
    <source>
        <dbReference type="PROSITE" id="PS51635"/>
    </source>
</evidence>
<dbReference type="SUPFAM" id="SSF52151">
    <property type="entry name" value="FabD/lysophospholipase-like"/>
    <property type="match status" value="1"/>
</dbReference>
<evidence type="ECO:0000256" key="4">
    <source>
        <dbReference type="PROSITE-ProRule" id="PRU01161"/>
    </source>
</evidence>
<gene>
    <name evidence="6" type="ORF">FM110_09585</name>
</gene>